<dbReference type="FunFam" id="1.25.70.10:FF:000015">
    <property type="entry name" value="Mitochondrial transcription termination factor family protein"/>
    <property type="match status" value="1"/>
</dbReference>
<keyword evidence="2" id="KW-0805">Transcription regulation</keyword>
<feature type="compositionally biased region" description="Low complexity" evidence="4">
    <location>
        <begin position="1"/>
        <end position="35"/>
    </location>
</feature>
<dbReference type="Proteomes" id="UP000515123">
    <property type="component" value="Linkage group 12"/>
</dbReference>
<evidence type="ECO:0000256" key="1">
    <source>
        <dbReference type="ARBA" id="ARBA00007692"/>
    </source>
</evidence>
<dbReference type="PANTHER" id="PTHR13068:SF3">
    <property type="entry name" value="MITOCHONDRIAL TRANSCRIPTION TERMINATION FACTOR FAMILY PROTEIN"/>
    <property type="match status" value="1"/>
</dbReference>
<reference evidence="6" key="2">
    <citation type="submission" date="2025-08" db="UniProtKB">
        <authorList>
            <consortium name="RefSeq"/>
        </authorList>
    </citation>
    <scope>IDENTIFICATION</scope>
    <source>
        <tissue evidence="6">Leaf</tissue>
    </source>
</reference>
<evidence type="ECO:0000256" key="2">
    <source>
        <dbReference type="ARBA" id="ARBA00022472"/>
    </source>
</evidence>
<dbReference type="OrthoDB" id="637682at2759"/>
<keyword evidence="5" id="KW-1185">Reference proteome</keyword>
<dbReference type="GeneID" id="109718707"/>
<gene>
    <name evidence="6" type="primary">LOC109718707</name>
</gene>
<dbReference type="RefSeq" id="XP_020100672.1">
    <property type="nucleotide sequence ID" value="XM_020245083.1"/>
</dbReference>
<dbReference type="GO" id="GO:0009507">
    <property type="term" value="C:chloroplast"/>
    <property type="evidence" value="ECO:0007669"/>
    <property type="project" value="EnsemblPlants"/>
</dbReference>
<dbReference type="SMART" id="SM00733">
    <property type="entry name" value="Mterf"/>
    <property type="match status" value="10"/>
</dbReference>
<dbReference type="Gramene" id="Aco007486.1.mrna1">
    <property type="protein sequence ID" value="Aco007486.1.mrna1"/>
    <property type="gene ID" value="Aco007486.1.path1"/>
</dbReference>
<protein>
    <submittedName>
        <fullName evidence="6">Transcription termination factor MTERF6, chloroplastic/mitochondrial isoform X1</fullName>
    </submittedName>
</protein>
<dbReference type="InterPro" id="IPR003690">
    <property type="entry name" value="MTERF"/>
</dbReference>
<dbReference type="GO" id="GO:0003676">
    <property type="term" value="F:nucleic acid binding"/>
    <property type="evidence" value="ECO:0007669"/>
    <property type="project" value="InterPro"/>
</dbReference>
<evidence type="ECO:0000313" key="5">
    <source>
        <dbReference type="Proteomes" id="UP000515123"/>
    </source>
</evidence>
<name>A0A6P5FYF4_ANACO</name>
<proteinExistence type="inferred from homology"/>
<keyword evidence="2" id="KW-0804">Transcription</keyword>
<reference evidence="5" key="1">
    <citation type="journal article" date="2015" name="Nat. Genet.">
        <title>The pineapple genome and the evolution of CAM photosynthesis.</title>
        <authorList>
            <person name="Ming R."/>
            <person name="VanBuren R."/>
            <person name="Wai C.M."/>
            <person name="Tang H."/>
            <person name="Schatz M.C."/>
            <person name="Bowers J.E."/>
            <person name="Lyons E."/>
            <person name="Wang M.L."/>
            <person name="Chen J."/>
            <person name="Biggers E."/>
            <person name="Zhang J."/>
            <person name="Huang L."/>
            <person name="Zhang L."/>
            <person name="Miao W."/>
            <person name="Zhang J."/>
            <person name="Ye Z."/>
            <person name="Miao C."/>
            <person name="Lin Z."/>
            <person name="Wang H."/>
            <person name="Zhou H."/>
            <person name="Yim W.C."/>
            <person name="Priest H.D."/>
            <person name="Zheng C."/>
            <person name="Woodhouse M."/>
            <person name="Edger P.P."/>
            <person name="Guyot R."/>
            <person name="Guo H.B."/>
            <person name="Guo H."/>
            <person name="Zheng G."/>
            <person name="Singh R."/>
            <person name="Sharma A."/>
            <person name="Min X."/>
            <person name="Zheng Y."/>
            <person name="Lee H."/>
            <person name="Gurtowski J."/>
            <person name="Sedlazeck F.J."/>
            <person name="Harkess A."/>
            <person name="McKain M.R."/>
            <person name="Liao Z."/>
            <person name="Fang J."/>
            <person name="Liu J."/>
            <person name="Zhang X."/>
            <person name="Zhang Q."/>
            <person name="Hu W."/>
            <person name="Qin Y."/>
            <person name="Wang K."/>
            <person name="Chen L.Y."/>
            <person name="Shirley N."/>
            <person name="Lin Y.R."/>
            <person name="Liu L.Y."/>
            <person name="Hernandez A.G."/>
            <person name="Wright C.L."/>
            <person name="Bulone V."/>
            <person name="Tuskan G.A."/>
            <person name="Heath K."/>
            <person name="Zee F."/>
            <person name="Moore P.H."/>
            <person name="Sunkar R."/>
            <person name="Leebens-Mack J.H."/>
            <person name="Mockler T."/>
            <person name="Bennetzen J.L."/>
            <person name="Freeling M."/>
            <person name="Sankoff D."/>
            <person name="Paterson A.H."/>
            <person name="Zhu X."/>
            <person name="Yang X."/>
            <person name="Smith J.A."/>
            <person name="Cushman J.C."/>
            <person name="Paull R.E."/>
            <person name="Yu Q."/>
        </authorList>
    </citation>
    <scope>NUCLEOTIDE SEQUENCE [LARGE SCALE GENOMIC DNA]</scope>
    <source>
        <strain evidence="5">cv. F153</strain>
    </source>
</reference>
<evidence type="ECO:0000256" key="4">
    <source>
        <dbReference type="SAM" id="MobiDB-lite"/>
    </source>
</evidence>
<dbReference type="Gene3D" id="1.25.70.10">
    <property type="entry name" value="Transcription termination factor 3, mitochondrial"/>
    <property type="match status" value="1"/>
</dbReference>
<organism evidence="5 6">
    <name type="scientific">Ananas comosus</name>
    <name type="common">Pineapple</name>
    <name type="synonym">Ananas ananas</name>
    <dbReference type="NCBI Taxonomy" id="4615"/>
    <lineage>
        <taxon>Eukaryota</taxon>
        <taxon>Viridiplantae</taxon>
        <taxon>Streptophyta</taxon>
        <taxon>Embryophyta</taxon>
        <taxon>Tracheophyta</taxon>
        <taxon>Spermatophyta</taxon>
        <taxon>Magnoliopsida</taxon>
        <taxon>Liliopsida</taxon>
        <taxon>Poales</taxon>
        <taxon>Bromeliaceae</taxon>
        <taxon>Bromelioideae</taxon>
        <taxon>Ananas</taxon>
    </lineage>
</organism>
<evidence type="ECO:0000256" key="3">
    <source>
        <dbReference type="ARBA" id="ARBA00022946"/>
    </source>
</evidence>
<dbReference type="PANTHER" id="PTHR13068">
    <property type="entry name" value="CGI-12 PROTEIN-RELATED"/>
    <property type="match status" value="1"/>
</dbReference>
<dbReference type="InterPro" id="IPR038538">
    <property type="entry name" value="MTERF_sf"/>
</dbReference>
<feature type="region of interest" description="Disordered" evidence="4">
    <location>
        <begin position="1"/>
        <end position="49"/>
    </location>
</feature>
<dbReference type="AlphaFoldDB" id="A0A6P5FYF4"/>
<evidence type="ECO:0000313" key="6">
    <source>
        <dbReference type="RefSeq" id="XP_020100672.1"/>
    </source>
</evidence>
<comment type="similarity">
    <text evidence="1">Belongs to the mTERF family.</text>
</comment>
<keyword evidence="2" id="KW-0806">Transcription termination</keyword>
<dbReference type="GO" id="GO:0006353">
    <property type="term" value="P:DNA-templated transcription termination"/>
    <property type="evidence" value="ECO:0007669"/>
    <property type="project" value="UniProtKB-KW"/>
</dbReference>
<sequence length="610" mass="69295">MASRAPLLSPTPSTLTFSPSIRRIRPTNLPFSPTSSPNPSPNPKPYQSRFNLRPIRFRNPLPRSSAAPHGRDPIPVAAEEAREALVDLLREFGASEEDSIRISSNSPKYIDMLLASVRELDDHGLWGSWSSGIDEGGEKGDLSSFDLKSKVYYMAKSKGDKGMLPFLESVGLKLSSAMLIARYLSLQSLPEIIDKVMFVKEMLFSSSGSEVLTGRNAKRMMLHFSIHADEDIQSTLSFFEKMEARHGGLNMLGHENASFPYLIESFPRLLSRSKEKHLEPLVYFLEDSGIPKSEISAILLTFPPILLYDIERDLKPRMHALEKAGVEEKDIASMLMKYPWILSTSIQENYSEILAYFKGEKVLNSIVEKAVRSWPHILGCSTQKMKSIMEQFSGLGVTKKMLVPVITSSPQLLLRKPDEFLQVVSLLEEMGFDHRKIGRILCRCPEIFAASVDNTLKKKIEFLIKFGISSNHLPRIIRKYPELLLLDINNTLLPRMNYLMTIGLSRKEVCSMIYRFSPLLGYSIEVVMKPKLEFLLNTMKRPLKEIVEYPRYFSYSLDKKIKPRFWVLRNRNVECGLKDMLSKNDDGFAEEYMGIGRLLVVPSPVHKDSS</sequence>
<keyword evidence="3" id="KW-0809">Transit peptide</keyword>
<accession>A0A6P5FYF4</accession>
<dbReference type="Pfam" id="PF02536">
    <property type="entry name" value="mTERF"/>
    <property type="match status" value="1"/>
</dbReference>